<feature type="coiled-coil region" evidence="1">
    <location>
        <begin position="381"/>
        <end position="415"/>
    </location>
</feature>
<dbReference type="AlphaFoldDB" id="A0AAD5TJT8"/>
<evidence type="ECO:0000256" key="1">
    <source>
        <dbReference type="SAM" id="Coils"/>
    </source>
</evidence>
<dbReference type="Proteomes" id="UP001212152">
    <property type="component" value="Unassembled WGS sequence"/>
</dbReference>
<comment type="caution">
    <text evidence="3">The sequence shown here is derived from an EMBL/GenBank/DDBJ whole genome shotgun (WGS) entry which is preliminary data.</text>
</comment>
<evidence type="ECO:0000313" key="4">
    <source>
        <dbReference type="Proteomes" id="UP001212152"/>
    </source>
</evidence>
<gene>
    <name evidence="3" type="ORF">HDU87_003545</name>
</gene>
<feature type="compositionally biased region" description="Basic and acidic residues" evidence="2">
    <location>
        <begin position="13"/>
        <end position="29"/>
    </location>
</feature>
<dbReference type="InterPro" id="IPR039889">
    <property type="entry name" value="CCD33"/>
</dbReference>
<evidence type="ECO:0000313" key="3">
    <source>
        <dbReference type="EMBL" id="KAJ3178471.1"/>
    </source>
</evidence>
<organism evidence="3 4">
    <name type="scientific">Geranomyces variabilis</name>
    <dbReference type="NCBI Taxonomy" id="109894"/>
    <lineage>
        <taxon>Eukaryota</taxon>
        <taxon>Fungi</taxon>
        <taxon>Fungi incertae sedis</taxon>
        <taxon>Chytridiomycota</taxon>
        <taxon>Chytridiomycota incertae sedis</taxon>
        <taxon>Chytridiomycetes</taxon>
        <taxon>Spizellomycetales</taxon>
        <taxon>Powellomycetaceae</taxon>
        <taxon>Geranomyces</taxon>
    </lineage>
</organism>
<dbReference type="PANTHER" id="PTHR21623:SF2">
    <property type="entry name" value="COILED-COIL DOMAIN-CONTAINING PROTEIN 33"/>
    <property type="match status" value="1"/>
</dbReference>
<evidence type="ECO:0000256" key="2">
    <source>
        <dbReference type="SAM" id="MobiDB-lite"/>
    </source>
</evidence>
<dbReference type="GO" id="GO:0005777">
    <property type="term" value="C:peroxisome"/>
    <property type="evidence" value="ECO:0007669"/>
    <property type="project" value="TreeGrafter"/>
</dbReference>
<name>A0AAD5TJT8_9FUNG</name>
<keyword evidence="1" id="KW-0175">Coiled coil</keyword>
<dbReference type="EMBL" id="JADGJQ010000026">
    <property type="protein sequence ID" value="KAJ3178471.1"/>
    <property type="molecule type" value="Genomic_DNA"/>
</dbReference>
<evidence type="ECO:0008006" key="5">
    <source>
        <dbReference type="Google" id="ProtNLM"/>
    </source>
</evidence>
<accession>A0AAD5TJT8</accession>
<proteinExistence type="predicted"/>
<feature type="compositionally biased region" description="Basic and acidic residues" evidence="2">
    <location>
        <begin position="299"/>
        <end position="313"/>
    </location>
</feature>
<feature type="region of interest" description="Disordered" evidence="2">
    <location>
        <begin position="285"/>
        <end position="365"/>
    </location>
</feature>
<feature type="region of interest" description="Disordered" evidence="2">
    <location>
        <begin position="530"/>
        <end position="562"/>
    </location>
</feature>
<reference evidence="3" key="1">
    <citation type="submission" date="2020-05" db="EMBL/GenBank/DDBJ databases">
        <title>Phylogenomic resolution of chytrid fungi.</title>
        <authorList>
            <person name="Stajich J.E."/>
            <person name="Amses K."/>
            <person name="Simmons R."/>
            <person name="Seto K."/>
            <person name="Myers J."/>
            <person name="Bonds A."/>
            <person name="Quandt C.A."/>
            <person name="Barry K."/>
            <person name="Liu P."/>
            <person name="Grigoriev I."/>
            <person name="Longcore J.E."/>
            <person name="James T.Y."/>
        </authorList>
    </citation>
    <scope>NUCLEOTIDE SEQUENCE</scope>
    <source>
        <strain evidence="3">JEL0379</strain>
    </source>
</reference>
<feature type="region of interest" description="Disordered" evidence="2">
    <location>
        <begin position="1"/>
        <end position="29"/>
    </location>
</feature>
<protein>
    <recommendedName>
        <fullName evidence="5">C2 NT-type domain-containing protein</fullName>
    </recommendedName>
</protein>
<dbReference type="PANTHER" id="PTHR21623">
    <property type="entry name" value="SPERIOLIN-BINDING FACTOR"/>
    <property type="match status" value="1"/>
</dbReference>
<sequence>MAPAKAPASTNPDGKEAKEKDKRKDDSHDAELHVTVWSAAFDAPGAYFLKISIEPPKGGHESTIRRTEVVSGLTATPQFQNNSFAIPFPLPKKKRWRLLGEEHRELVIAAGVVETDPPAVEAAGESVIPLVPIMERLLTGEALPMTLPLHAPIEHKSSRTAAANRGIVGTLEIEIRMVVPEALHPTMDDSVPVASSYGGSHDSVAESRIPRDIDKEIARVLREPEGVPSIRQYEDTGQSRNDESRDIAGILPPNLDSRNAQYRPPPAQVELDASSARYQSFAPELNGAGYQFPSSAPRAENRENFTGRPRPSEPVEGVKQGKAKPRAASPNFARSISNARAHRGAEPQARQQKDSGFPDSDPRNPLTARLIKELDDRNAGIQKLGRELVRLRDVNAQLEGDVRRLQAQLAESDLRTTTYMRAVDLDVLSEAELRRRYAVILQKLQTETDARKSLEAELASSQQVRMERNELERQLLEVRAAHTGQQMYLQKLQEKVQSTSKYQAVIAKQERVIAGLEEILQKSASAATAAPTAPPAADDWRFSSLPPRGPSQTNLPPSQIPLPVQPDYAALLRAERERANQLEYELLHKAPPASTQNPGYAPVAIPRAPAFSPDDFRAAPERRGGEDPASLIRAQRAEQRAAALENEASCFAGKCLTQIK</sequence>
<feature type="region of interest" description="Disordered" evidence="2">
    <location>
        <begin position="224"/>
        <end position="264"/>
    </location>
</feature>
<keyword evidence="4" id="KW-1185">Reference proteome</keyword>
<feature type="coiled-coil region" evidence="1">
    <location>
        <begin position="444"/>
        <end position="481"/>
    </location>
</feature>